<reference evidence="1 2" key="1">
    <citation type="submission" date="2018-10" db="EMBL/GenBank/DDBJ databases">
        <title>Histidinibacterium lentulum gen. nov., sp. nov., a marine bacterium from the culture broth of Picochlorum sp. 122.</title>
        <authorList>
            <person name="Wang G."/>
        </authorList>
    </citation>
    <scope>NUCLEOTIDE SEQUENCE [LARGE SCALE GENOMIC DNA]</scope>
    <source>
        <strain evidence="1 2">B17</strain>
    </source>
</reference>
<dbReference type="AlphaFoldDB" id="A0A3N2QL17"/>
<evidence type="ECO:0000313" key="1">
    <source>
        <dbReference type="EMBL" id="ROT95891.1"/>
    </source>
</evidence>
<dbReference type="OrthoDB" id="7871953at2"/>
<evidence type="ECO:0000313" key="2">
    <source>
        <dbReference type="Proteomes" id="UP000268016"/>
    </source>
</evidence>
<dbReference type="RefSeq" id="WP_123644039.1">
    <property type="nucleotide sequence ID" value="NZ_ML119093.1"/>
</dbReference>
<name>A0A3N2QL17_9RHOB</name>
<organism evidence="1 2">
    <name type="scientific">Histidinibacterium lentulum</name>
    <dbReference type="NCBI Taxonomy" id="2480588"/>
    <lineage>
        <taxon>Bacteria</taxon>
        <taxon>Pseudomonadati</taxon>
        <taxon>Pseudomonadota</taxon>
        <taxon>Alphaproteobacteria</taxon>
        <taxon>Rhodobacterales</taxon>
        <taxon>Paracoccaceae</taxon>
        <taxon>Histidinibacterium</taxon>
    </lineage>
</organism>
<dbReference type="EMBL" id="RDRB01000014">
    <property type="protein sequence ID" value="ROT95891.1"/>
    <property type="molecule type" value="Genomic_DNA"/>
</dbReference>
<comment type="caution">
    <text evidence="1">The sequence shown here is derived from an EMBL/GenBank/DDBJ whole genome shotgun (WGS) entry which is preliminary data.</text>
</comment>
<keyword evidence="2" id="KW-1185">Reference proteome</keyword>
<dbReference type="Proteomes" id="UP000268016">
    <property type="component" value="Unassembled WGS sequence"/>
</dbReference>
<accession>A0A3N2QL17</accession>
<sequence length="155" mass="16655">MADKWSNGAVVLGVGFPQSSTEKLAAALKGGGAQLVGFSPCLESNLQKRNLVTAFTHFVVNLDAYGDILHAVDELLALRKAAPEAVVLCVSKSVRADDFGLERRQICHATLRVPFGLERLRAAFIAATENAVSCRLSEERRDTKRLETLGAVGTC</sequence>
<protein>
    <submittedName>
        <fullName evidence="1">Uncharacterized protein</fullName>
    </submittedName>
</protein>
<gene>
    <name evidence="1" type="ORF">EAT49_19745</name>
</gene>
<proteinExistence type="predicted"/>